<name>A0A5J4QE73_9ZZZZ</name>
<dbReference type="AlphaFoldDB" id="A0A5J4QE73"/>
<comment type="caution">
    <text evidence="6">The sequence shown here is derived from an EMBL/GenBank/DDBJ whole genome shotgun (WGS) entry which is preliminary data.</text>
</comment>
<dbReference type="InterPro" id="IPR058625">
    <property type="entry name" value="MdtA-like_BSH"/>
</dbReference>
<dbReference type="PANTHER" id="PTHR30469">
    <property type="entry name" value="MULTIDRUG RESISTANCE PROTEIN MDTA"/>
    <property type="match status" value="1"/>
</dbReference>
<evidence type="ECO:0000259" key="5">
    <source>
        <dbReference type="Pfam" id="PF25954"/>
    </source>
</evidence>
<dbReference type="NCBIfam" id="TIGR01730">
    <property type="entry name" value="RND_mfp"/>
    <property type="match status" value="1"/>
</dbReference>
<feature type="domain" description="CusB-like beta-barrel" evidence="5">
    <location>
        <begin position="151"/>
        <end position="226"/>
    </location>
</feature>
<dbReference type="InterPro" id="IPR058624">
    <property type="entry name" value="MdtA-like_HH"/>
</dbReference>
<dbReference type="GO" id="GO:0015562">
    <property type="term" value="F:efflux transmembrane transporter activity"/>
    <property type="evidence" value="ECO:0007669"/>
    <property type="project" value="TreeGrafter"/>
</dbReference>
<accession>A0A5J4QE73</accession>
<dbReference type="Pfam" id="PF25876">
    <property type="entry name" value="HH_MFP_RND"/>
    <property type="match status" value="1"/>
</dbReference>
<organism evidence="6">
    <name type="scientific">termite gut metagenome</name>
    <dbReference type="NCBI Taxonomy" id="433724"/>
    <lineage>
        <taxon>unclassified sequences</taxon>
        <taxon>metagenomes</taxon>
        <taxon>organismal metagenomes</taxon>
    </lineage>
</organism>
<dbReference type="Gene3D" id="1.10.287.470">
    <property type="entry name" value="Helix hairpin bin"/>
    <property type="match status" value="1"/>
</dbReference>
<dbReference type="FunFam" id="2.40.30.170:FF:000010">
    <property type="entry name" value="Efflux RND transporter periplasmic adaptor subunit"/>
    <property type="match status" value="1"/>
</dbReference>
<dbReference type="Pfam" id="PF25917">
    <property type="entry name" value="BSH_RND"/>
    <property type="match status" value="1"/>
</dbReference>
<protein>
    <submittedName>
        <fullName evidence="6">Macrolide export protein MacA</fullName>
    </submittedName>
</protein>
<dbReference type="SUPFAM" id="SSF111369">
    <property type="entry name" value="HlyD-like secretion proteins"/>
    <property type="match status" value="1"/>
</dbReference>
<feature type="domain" description="Multidrug resistance protein MdtA-like alpha-helical hairpin" evidence="3">
    <location>
        <begin position="41"/>
        <end position="109"/>
    </location>
</feature>
<evidence type="ECO:0000313" key="6">
    <source>
        <dbReference type="EMBL" id="KAA6319131.1"/>
    </source>
</evidence>
<keyword evidence="2" id="KW-0175">Coiled coil</keyword>
<reference evidence="6" key="1">
    <citation type="submission" date="2019-03" db="EMBL/GenBank/DDBJ databases">
        <title>Single cell metagenomics reveals metabolic interactions within the superorganism composed of flagellate Streblomastix strix and complex community of Bacteroidetes bacteria on its surface.</title>
        <authorList>
            <person name="Treitli S.C."/>
            <person name="Kolisko M."/>
            <person name="Husnik F."/>
            <person name="Keeling P."/>
            <person name="Hampl V."/>
        </authorList>
    </citation>
    <scope>NUCLEOTIDE SEQUENCE</scope>
    <source>
        <strain evidence="6">STM</strain>
    </source>
</reference>
<evidence type="ECO:0000259" key="4">
    <source>
        <dbReference type="Pfam" id="PF25917"/>
    </source>
</evidence>
<feature type="domain" description="Multidrug resistance protein MdtA-like barrel-sandwich hybrid" evidence="4">
    <location>
        <begin position="1"/>
        <end position="138"/>
    </location>
</feature>
<dbReference type="Gene3D" id="2.40.30.170">
    <property type="match status" value="1"/>
</dbReference>
<dbReference type="EMBL" id="SNRY01003980">
    <property type="protein sequence ID" value="KAA6319131.1"/>
    <property type="molecule type" value="Genomic_DNA"/>
</dbReference>
<evidence type="ECO:0000259" key="3">
    <source>
        <dbReference type="Pfam" id="PF25876"/>
    </source>
</evidence>
<dbReference type="InterPro" id="IPR058792">
    <property type="entry name" value="Beta-barrel_RND_2"/>
</dbReference>
<gene>
    <name evidence="6" type="ORF">EZS27_030936</name>
</gene>
<sequence length="337" mass="36715">VEVGTQVSGVIERIYVDYNSQVKKGQLLAEVDKLTLNERVTQAEASLSSAQSDLTYSQQNYNREKQLYDAKAATEAAYEEAVNRLTQAQTSLVNAQANLHQAKVNLAYAEIYSPIDGVVLDRSVEEGQTVAASFSTPTLFTIANDLKNMQVEANVDEADIGLVRTGQKVVFTVDAYSDDTFEGSVNQIRLQPTVTNNVVTYTVIINAPNPEEKLFPGMTASVTIITKSEKGMAIPAEALSFNPSPNILLKLNIQPEIPVFQGQAPMSNPAQKAVWLQTSTGIVRQELKTGLSDGINTIVKEGLNIGDTIILSAFTDMNQFGAVQPSNSFMPRPPQRR</sequence>
<feature type="non-terminal residue" evidence="6">
    <location>
        <position position="1"/>
    </location>
</feature>
<evidence type="ECO:0000256" key="1">
    <source>
        <dbReference type="ARBA" id="ARBA00009477"/>
    </source>
</evidence>
<proteinExistence type="inferred from homology"/>
<dbReference type="InterPro" id="IPR006143">
    <property type="entry name" value="RND_pump_MFP"/>
</dbReference>
<dbReference type="Pfam" id="PF25954">
    <property type="entry name" value="Beta-barrel_RND_2"/>
    <property type="match status" value="1"/>
</dbReference>
<dbReference type="PANTHER" id="PTHR30469:SF33">
    <property type="entry name" value="SLR1207 PROTEIN"/>
    <property type="match status" value="1"/>
</dbReference>
<evidence type="ECO:0000256" key="2">
    <source>
        <dbReference type="SAM" id="Coils"/>
    </source>
</evidence>
<comment type="similarity">
    <text evidence="1">Belongs to the membrane fusion protein (MFP) (TC 8.A.1) family.</text>
</comment>
<dbReference type="Gene3D" id="2.40.50.100">
    <property type="match status" value="1"/>
</dbReference>
<feature type="coiled-coil region" evidence="2">
    <location>
        <begin position="78"/>
        <end position="105"/>
    </location>
</feature>
<dbReference type="GO" id="GO:1990281">
    <property type="term" value="C:efflux pump complex"/>
    <property type="evidence" value="ECO:0007669"/>
    <property type="project" value="TreeGrafter"/>
</dbReference>